<dbReference type="SUPFAM" id="SSF50998">
    <property type="entry name" value="Quinoprotein alcohol dehydrogenase-like"/>
    <property type="match status" value="1"/>
</dbReference>
<dbReference type="SUPFAM" id="SSF47473">
    <property type="entry name" value="EF-hand"/>
    <property type="match status" value="1"/>
</dbReference>
<keyword evidence="1" id="KW-0677">Repeat</keyword>
<dbReference type="Gene3D" id="2.130.10.10">
    <property type="entry name" value="YVTN repeat-like/Quinoprotein amine dehydrogenase"/>
    <property type="match status" value="3"/>
</dbReference>
<proteinExistence type="predicted"/>
<dbReference type="Proteomes" id="UP000179807">
    <property type="component" value="Unassembled WGS sequence"/>
</dbReference>
<accession>A0A1J4KIS2</accession>
<dbReference type="VEuPathDB" id="TrichDB:TRFO_19818"/>
<evidence type="ECO:0000313" key="2">
    <source>
        <dbReference type="EMBL" id="OHT10832.1"/>
    </source>
</evidence>
<dbReference type="PANTHER" id="PTHR44324">
    <property type="entry name" value="WD40 REPEAT DOMAIN 95"/>
    <property type="match status" value="1"/>
</dbReference>
<dbReference type="SMART" id="SM00320">
    <property type="entry name" value="WD40"/>
    <property type="match status" value="9"/>
</dbReference>
<reference evidence="2" key="1">
    <citation type="submission" date="2016-10" db="EMBL/GenBank/DDBJ databases">
        <authorList>
            <person name="Benchimol M."/>
            <person name="Almeida L.G."/>
            <person name="Vasconcelos A.T."/>
            <person name="Perreira-Neves A."/>
            <person name="Rosa I.A."/>
            <person name="Tasca T."/>
            <person name="Bogo M.R."/>
            <person name="de Souza W."/>
        </authorList>
    </citation>
    <scope>NUCLEOTIDE SEQUENCE [LARGE SCALE GENOMIC DNA]</scope>
    <source>
        <strain evidence="2">K</strain>
    </source>
</reference>
<evidence type="ECO:0000313" key="3">
    <source>
        <dbReference type="Proteomes" id="UP000179807"/>
    </source>
</evidence>
<dbReference type="InterPro" id="IPR011992">
    <property type="entry name" value="EF-hand-dom_pair"/>
</dbReference>
<organism evidence="2 3">
    <name type="scientific">Tritrichomonas foetus</name>
    <dbReference type="NCBI Taxonomy" id="1144522"/>
    <lineage>
        <taxon>Eukaryota</taxon>
        <taxon>Metamonada</taxon>
        <taxon>Parabasalia</taxon>
        <taxon>Tritrichomonadida</taxon>
        <taxon>Tritrichomonadidae</taxon>
        <taxon>Tritrichomonas</taxon>
    </lineage>
</organism>
<name>A0A1J4KIS2_9EUKA</name>
<dbReference type="OrthoDB" id="75172at2759"/>
<dbReference type="InterPro" id="IPR011047">
    <property type="entry name" value="Quinoprotein_ADH-like_sf"/>
</dbReference>
<dbReference type="Pfam" id="PF00400">
    <property type="entry name" value="WD40"/>
    <property type="match status" value="2"/>
</dbReference>
<dbReference type="InterPro" id="IPR001680">
    <property type="entry name" value="WD40_rpt"/>
</dbReference>
<dbReference type="GeneID" id="94835725"/>
<dbReference type="InterPro" id="IPR051242">
    <property type="entry name" value="WD-EF-hand_domain"/>
</dbReference>
<dbReference type="PANTHER" id="PTHR44324:SF4">
    <property type="entry name" value="WD40 REPEAT DOMAIN 95"/>
    <property type="match status" value="1"/>
</dbReference>
<dbReference type="AlphaFoldDB" id="A0A1J4KIS2"/>
<keyword evidence="3" id="KW-1185">Reference proteome</keyword>
<dbReference type="InterPro" id="IPR036322">
    <property type="entry name" value="WD40_repeat_dom_sf"/>
</dbReference>
<dbReference type="EMBL" id="MLAK01000601">
    <property type="protein sequence ID" value="OHT10832.1"/>
    <property type="molecule type" value="Genomic_DNA"/>
</dbReference>
<sequence length="1109" mass="126345">MKSSRAISLNIDNDNEEKEIDDMIILVTSRTRSSVKPLKTSREKSEEITGRRFLLELRRVFDDADTEGKGYLTEEQWNASSLRHYIQDGKMTDEEFQKYFMRIDANAEGQLSWSSLVQYLIKEISVNDLHIDNETIRFIHKPKLPTPPRSLWHREMITHASICYGTGEYVTMSPDSIRFWSPSDLSFIRSITEPGYFSNFCVFDNQKLIVVSSTKRQLLFYELESLTKLPIEISASPTTKQIKTMAIKQAEDALRVLDSPHMPLGNVPTALCNADSLMKPNDYNIIFFVGDDSGIIEVYKLNVPMRRRGTDFSVTRIGRTTLHDGGVNQIAPIDILNCYASCSMDHTVKFWNFLDSTVKDQGSFTVLRTFTDHSPIIGFNFSPTQKVIVTYGVSRDGTVWGVSPPRKLFKLGGHYNTVQAVTDFVTTTNEKYLCTMTNRKEFRLWDSVNFRMVYEWTDPTLQRPENHYSVAMFDYVRHSLITCSSYPSKWAEDVTSNVDLYEIHTHSYPIVGMFYSKEFDQLLTVDSICTFKLWNFREGKLASQRKVLWDENMSNLSSACIDCSNRRLITSTFNCRTSLWNFNSGTEIPILNLLPPTNFVNVMKWVIIAPREYLVRSCWDKTIMLFSEVEKGNFELYRTYNGHKNDITDIVAFNNGLVSGDVAGQIFEWILDTNTPQGMYKINSSVECLLASGNYLFIGDGEGKLHVLTLPKLLPILSVSAHDLSKPYILSSIVIDEENHFLYTADTFGYVRKWKLTLDIFSITPLVIKRCSIVEITSLLLLEDGQFLATCGTDKIIRMWGTENFEYYGFFHDDSKWTLGDETTVLPEPYELEKTHFEKPTVIPNGKSKRSFRSFTMNSRSNNQKMANDQQAQITANSSKSNFVTLSSNVSNKNNPSNSKFDIQTNQQFNKSAYHSTQNSSYHSTQNSAFSSAQNSSIKFSLSNSNSNASLSLNNESSSKLNSSLSIMDKNLSLNGTIPEQDENTEEEAFSFTLAGKLINDFMTDQEYKRNRINPDTINIIEERLISAFTYTHPKQLQTTARPQDIISNYHTLTSRPVSAVGEPKSPTTTSARAPQYVSALAKPIFRPITKKNRRAASTNRVRLSANLF</sequence>
<gene>
    <name evidence="2" type="ORF">TRFO_19818</name>
</gene>
<dbReference type="Gene3D" id="1.10.238.10">
    <property type="entry name" value="EF-hand"/>
    <property type="match status" value="1"/>
</dbReference>
<dbReference type="SUPFAM" id="SSF50978">
    <property type="entry name" value="WD40 repeat-like"/>
    <property type="match status" value="1"/>
</dbReference>
<comment type="caution">
    <text evidence="2">The sequence shown here is derived from an EMBL/GenBank/DDBJ whole genome shotgun (WGS) entry which is preliminary data.</text>
</comment>
<dbReference type="InterPro" id="IPR015943">
    <property type="entry name" value="WD40/YVTN_repeat-like_dom_sf"/>
</dbReference>
<protein>
    <submittedName>
        <fullName evidence="2">EF hand family protein</fullName>
    </submittedName>
</protein>
<dbReference type="RefSeq" id="XP_068363968.1">
    <property type="nucleotide sequence ID" value="XM_068501021.1"/>
</dbReference>
<evidence type="ECO:0000256" key="1">
    <source>
        <dbReference type="ARBA" id="ARBA00022737"/>
    </source>
</evidence>